<dbReference type="Gene3D" id="2.40.10.220">
    <property type="entry name" value="predicted glycosyltransferase like domains"/>
    <property type="match status" value="1"/>
</dbReference>
<evidence type="ECO:0000313" key="2">
    <source>
        <dbReference type="EMBL" id="MBM3222213.1"/>
    </source>
</evidence>
<organism evidence="2 3">
    <name type="scientific">Tectimicrobiota bacterium</name>
    <dbReference type="NCBI Taxonomy" id="2528274"/>
    <lineage>
        <taxon>Bacteria</taxon>
        <taxon>Pseudomonadati</taxon>
        <taxon>Nitrospinota/Tectimicrobiota group</taxon>
        <taxon>Candidatus Tectimicrobiota</taxon>
    </lineage>
</organism>
<dbReference type="EMBL" id="VGLS01000002">
    <property type="protein sequence ID" value="MBM3222213.1"/>
    <property type="molecule type" value="Genomic_DNA"/>
</dbReference>
<dbReference type="SUPFAM" id="SSF141371">
    <property type="entry name" value="PilZ domain-like"/>
    <property type="match status" value="1"/>
</dbReference>
<reference evidence="2" key="1">
    <citation type="submission" date="2019-03" db="EMBL/GenBank/DDBJ databases">
        <title>Lake Tanganyika Metagenome-Assembled Genomes (MAGs).</title>
        <authorList>
            <person name="Tran P."/>
        </authorList>
    </citation>
    <scope>NUCLEOTIDE SEQUENCE</scope>
    <source>
        <strain evidence="2">K_DeepCast_65m_m2_066</strain>
    </source>
</reference>
<protein>
    <submittedName>
        <fullName evidence="2">PilZ domain-containing protein</fullName>
    </submittedName>
</protein>
<comment type="caution">
    <text evidence="2">The sequence shown here is derived from an EMBL/GenBank/DDBJ whole genome shotgun (WGS) entry which is preliminary data.</text>
</comment>
<feature type="domain" description="PilZ" evidence="1">
    <location>
        <begin position="105"/>
        <end position="194"/>
    </location>
</feature>
<name>A0A937VWB5_UNCTE</name>
<gene>
    <name evidence="2" type="ORF">FJZ47_00190</name>
</gene>
<dbReference type="GO" id="GO:0035438">
    <property type="term" value="F:cyclic-di-GMP binding"/>
    <property type="evidence" value="ECO:0007669"/>
    <property type="project" value="InterPro"/>
</dbReference>
<proteinExistence type="predicted"/>
<evidence type="ECO:0000259" key="1">
    <source>
        <dbReference type="Pfam" id="PF07238"/>
    </source>
</evidence>
<accession>A0A937VWB5</accession>
<dbReference type="Pfam" id="PF07238">
    <property type="entry name" value="PilZ"/>
    <property type="match status" value="1"/>
</dbReference>
<dbReference type="Proteomes" id="UP000712673">
    <property type="component" value="Unassembled WGS sequence"/>
</dbReference>
<evidence type="ECO:0000313" key="3">
    <source>
        <dbReference type="Proteomes" id="UP000712673"/>
    </source>
</evidence>
<sequence>MVVRQTPRRNAVPLLKSHGMSADKRNKWPIAGWTMNRRARCMLQTTDTTRIYLNENRQGIVTCVHCGVKRALNMSNYSDHHLGEKSLKVKCSTCQKTFQIRFDFRRYHRINVTLPGKICALDTGEEVSEVTVISLSVGGVGFLLLNDQHQTSLGAHYTISFQLDDDQHATVCEEIVVRRCYDRFVGAEFYPVDQYNYELDFYITADPSNP</sequence>
<dbReference type="AlphaFoldDB" id="A0A937VWB5"/>
<dbReference type="InterPro" id="IPR009875">
    <property type="entry name" value="PilZ_domain"/>
</dbReference>